<reference evidence="4" key="1">
    <citation type="submission" date="2018-05" db="EMBL/GenBank/DDBJ databases">
        <authorList>
            <person name="Lanie J.A."/>
            <person name="Ng W.-L."/>
            <person name="Kazmierczak K.M."/>
            <person name="Andrzejewski T.M."/>
            <person name="Davidsen T.M."/>
            <person name="Wayne K.J."/>
            <person name="Tettelin H."/>
            <person name="Glass J.I."/>
            <person name="Rusch D."/>
            <person name="Podicherti R."/>
            <person name="Tsui H.-C.T."/>
            <person name="Winkler M.E."/>
        </authorList>
    </citation>
    <scope>NUCLEOTIDE SEQUENCE</scope>
</reference>
<evidence type="ECO:0000256" key="2">
    <source>
        <dbReference type="ARBA" id="ARBA00022737"/>
    </source>
</evidence>
<dbReference type="InterPro" id="IPR001258">
    <property type="entry name" value="NHL_repeat"/>
</dbReference>
<evidence type="ECO:0000313" key="4">
    <source>
        <dbReference type="EMBL" id="SVD06334.1"/>
    </source>
</evidence>
<keyword evidence="1" id="KW-0732">Signal</keyword>
<name>A0A382S8X4_9ZZZZ</name>
<dbReference type="InterPro" id="IPR011042">
    <property type="entry name" value="6-blade_b-propeller_TolB-like"/>
</dbReference>
<protein>
    <recommendedName>
        <fullName evidence="5">Peptidylamidoglycolate lyase</fullName>
    </recommendedName>
</protein>
<keyword evidence="3" id="KW-0325">Glycoprotein</keyword>
<dbReference type="SUPFAM" id="SSF63829">
    <property type="entry name" value="Calcium-dependent phosphotriesterase"/>
    <property type="match status" value="1"/>
</dbReference>
<dbReference type="PROSITE" id="PS51125">
    <property type="entry name" value="NHL"/>
    <property type="match status" value="1"/>
</dbReference>
<dbReference type="EMBL" id="UINC01127305">
    <property type="protein sequence ID" value="SVD06334.1"/>
    <property type="molecule type" value="Genomic_DNA"/>
</dbReference>
<organism evidence="4">
    <name type="scientific">marine metagenome</name>
    <dbReference type="NCBI Taxonomy" id="408172"/>
    <lineage>
        <taxon>unclassified sequences</taxon>
        <taxon>metagenomes</taxon>
        <taxon>ecological metagenomes</taxon>
    </lineage>
</organism>
<dbReference type="PANTHER" id="PTHR10680:SF38">
    <property type="entry name" value="BLL1368 PROTEIN"/>
    <property type="match status" value="1"/>
</dbReference>
<accession>A0A382S8X4</accession>
<dbReference type="AlphaFoldDB" id="A0A382S8X4"/>
<sequence>HDHIITVNRGFLPSGLLRQEGDQSIPAPPVVLYDRAGNVADSWGDPALTPEGAAAVFPHGIHGCYADYMDNIWIAGNGDGVVQKWSHDGSRMLLQIGTKGICDGPPTLSPEAPYPTCGEPGFNRSERLLNAPADIAVDPAADPVTGERGSVYVADGYGNHRIVVFDRKGNYLRQWGSAGSEEGQFVATGGGHPHCVVLGNDGLVYTCDRGQNRVQVFDKKGTLIRVIPIDPPEYLNATLRADDIELSRDADQRWLFVVDLGSNRIWILERASGEIVGSIGGSGHMAGEFTFPHTIVMDSHGDLYIAETIGGRR</sequence>
<evidence type="ECO:0000256" key="3">
    <source>
        <dbReference type="ARBA" id="ARBA00023180"/>
    </source>
</evidence>
<evidence type="ECO:0008006" key="5">
    <source>
        <dbReference type="Google" id="ProtNLM"/>
    </source>
</evidence>
<dbReference type="PANTHER" id="PTHR10680">
    <property type="entry name" value="PEPTIDYL-GLYCINE ALPHA-AMIDATING MONOOXYGENASE"/>
    <property type="match status" value="1"/>
</dbReference>
<dbReference type="Pfam" id="PF01436">
    <property type="entry name" value="NHL"/>
    <property type="match status" value="2"/>
</dbReference>
<feature type="non-terminal residue" evidence="4">
    <location>
        <position position="1"/>
    </location>
</feature>
<gene>
    <name evidence="4" type="ORF">METZ01_LOCUS359188</name>
</gene>
<proteinExistence type="predicted"/>
<evidence type="ECO:0000256" key="1">
    <source>
        <dbReference type="ARBA" id="ARBA00022729"/>
    </source>
</evidence>
<keyword evidence="2" id="KW-0677">Repeat</keyword>
<dbReference type="Gene3D" id="2.120.10.30">
    <property type="entry name" value="TolB, C-terminal domain"/>
    <property type="match status" value="1"/>
</dbReference>
<feature type="non-terminal residue" evidence="4">
    <location>
        <position position="313"/>
    </location>
</feature>